<comment type="caution">
    <text evidence="3">The sequence shown here is derived from an EMBL/GenBank/DDBJ whole genome shotgun (WGS) entry which is preliminary data.</text>
</comment>
<sequence length="166" mass="19320">MRIKTQDMRILNHWLRQSPWPEQIIIFAPIHKKTESPMALKDFKTRIKIKAEPQDVYAALTNPFTIELWSGYPAQMSEEPGFEFSMWEGDIEGKILETIPNQKVVQQWYFGDQEEASVATIKLFADGPQTQVELVHTNIPADDFDDITQGWKEFYLGAIKEFLEIE</sequence>
<dbReference type="InterPro" id="IPR023393">
    <property type="entry name" value="START-like_dom_sf"/>
</dbReference>
<dbReference type="SUPFAM" id="SSF55961">
    <property type="entry name" value="Bet v1-like"/>
    <property type="match status" value="1"/>
</dbReference>
<evidence type="ECO:0000259" key="2">
    <source>
        <dbReference type="Pfam" id="PF08327"/>
    </source>
</evidence>
<evidence type="ECO:0000313" key="4">
    <source>
        <dbReference type="Proteomes" id="UP000249239"/>
    </source>
</evidence>
<dbReference type="Pfam" id="PF08327">
    <property type="entry name" value="AHSA1"/>
    <property type="match status" value="1"/>
</dbReference>
<evidence type="ECO:0000313" key="3">
    <source>
        <dbReference type="EMBL" id="PZX18134.1"/>
    </source>
</evidence>
<dbReference type="EMBL" id="QKZK01000007">
    <property type="protein sequence ID" value="PZX18134.1"/>
    <property type="molecule type" value="Genomic_DNA"/>
</dbReference>
<comment type="similarity">
    <text evidence="1">Belongs to the AHA1 family.</text>
</comment>
<dbReference type="AlphaFoldDB" id="A0A2W7NNA4"/>
<dbReference type="Gene3D" id="3.30.530.20">
    <property type="match status" value="1"/>
</dbReference>
<dbReference type="InterPro" id="IPR013538">
    <property type="entry name" value="ASHA1/2-like_C"/>
</dbReference>
<proteinExistence type="inferred from homology"/>
<reference evidence="3 4" key="1">
    <citation type="submission" date="2018-06" db="EMBL/GenBank/DDBJ databases">
        <title>Genomic Encyclopedia of Archaeal and Bacterial Type Strains, Phase II (KMG-II): from individual species to whole genera.</title>
        <authorList>
            <person name="Goeker M."/>
        </authorList>
    </citation>
    <scope>NUCLEOTIDE SEQUENCE [LARGE SCALE GENOMIC DNA]</scope>
    <source>
        <strain evidence="3 4">DSM 6779</strain>
    </source>
</reference>
<protein>
    <submittedName>
        <fullName evidence="3">Activator of Hsp90 ATPase-like protein</fullName>
    </submittedName>
</protein>
<name>A0A2W7NNA4_9BACT</name>
<accession>A0A2W7NNA4</accession>
<organism evidence="3 4">
    <name type="scientific">Breznakibacter xylanolyticus</name>
    <dbReference type="NCBI Taxonomy" id="990"/>
    <lineage>
        <taxon>Bacteria</taxon>
        <taxon>Pseudomonadati</taxon>
        <taxon>Bacteroidota</taxon>
        <taxon>Bacteroidia</taxon>
        <taxon>Marinilabiliales</taxon>
        <taxon>Marinilabiliaceae</taxon>
        <taxon>Breznakibacter</taxon>
    </lineage>
</organism>
<keyword evidence="4" id="KW-1185">Reference proteome</keyword>
<evidence type="ECO:0000256" key="1">
    <source>
        <dbReference type="ARBA" id="ARBA00006817"/>
    </source>
</evidence>
<dbReference type="Proteomes" id="UP000249239">
    <property type="component" value="Unassembled WGS sequence"/>
</dbReference>
<feature type="domain" description="Activator of Hsp90 ATPase homologue 1/2-like C-terminal" evidence="2">
    <location>
        <begin position="50"/>
        <end position="164"/>
    </location>
</feature>
<gene>
    <name evidence="3" type="ORF">LX69_01171</name>
</gene>